<dbReference type="PIRSF" id="PIRSF001191">
    <property type="entry name" value="Peptidase_M10A_matrix"/>
    <property type="match status" value="1"/>
</dbReference>
<evidence type="ECO:0000256" key="21">
    <source>
        <dbReference type="ARBA" id="ARBA00029967"/>
    </source>
</evidence>
<evidence type="ECO:0000256" key="14">
    <source>
        <dbReference type="ARBA" id="ARBA00022801"/>
    </source>
</evidence>
<dbReference type="PROSITE" id="PS00546">
    <property type="entry name" value="CYSTEINE_SWITCH"/>
    <property type="match status" value="1"/>
</dbReference>
<dbReference type="InterPro" id="IPR018486">
    <property type="entry name" value="Hemopexin_CS"/>
</dbReference>
<comment type="cofactor">
    <cofactor evidence="2">
        <name>Ca(2+)</name>
        <dbReference type="ChEBI" id="CHEBI:29108"/>
    </cofactor>
</comment>
<feature type="repeat" description="Hemopexin" evidence="24">
    <location>
        <begin position="580"/>
        <end position="628"/>
    </location>
</feature>
<evidence type="ECO:0000256" key="4">
    <source>
        <dbReference type="ARBA" id="ARBA00004498"/>
    </source>
</evidence>
<evidence type="ECO:0000256" key="10">
    <source>
        <dbReference type="ARBA" id="ARBA00022670"/>
    </source>
</evidence>
<evidence type="ECO:0000313" key="27">
    <source>
        <dbReference type="Proteomes" id="UP001652642"/>
    </source>
</evidence>
<keyword evidence="17" id="KW-0482">Metalloprotease</keyword>
<feature type="disulfide bond" evidence="23">
    <location>
        <begin position="380"/>
        <end position="407"/>
    </location>
</feature>
<evidence type="ECO:0000256" key="3">
    <source>
        <dbReference type="ARBA" id="ARBA00001947"/>
    </source>
</evidence>
<protein>
    <recommendedName>
        <fullName evidence="7">72 kDa type IV collagenase</fullName>
        <ecNumber evidence="6">3.4.24.24</ecNumber>
    </recommendedName>
    <alternativeName>
        <fullName evidence="21">72 kDa gelatinase</fullName>
    </alternativeName>
    <alternativeName>
        <fullName evidence="22">Matrix metalloproteinase-2</fullName>
    </alternativeName>
</protein>
<dbReference type="InterPro" id="IPR036943">
    <property type="entry name" value="FN_type2_sf"/>
</dbReference>
<evidence type="ECO:0000313" key="28">
    <source>
        <dbReference type="RefSeq" id="XP_072837055.1"/>
    </source>
</evidence>
<sequence>MKVYISLNFVGCVLEILLIQLSIFPPTSAPPPPTLRLSEDVSGRELIPSPIIKFPGDVSPRTDKELALQYLNKYYGCPKDNCNLFVLKDTLKKMQKFFALPETGELDQNTIETMKKPRCGNPDVANYNFFPRKPKWEKNLVTYRILGYTPDLDSETVDDAFARAFKVWSDVTPLEFSRIHDGEADIMINFGRWEHGDGYPFDGKDGLLAHAFAPGPGVGGDSHFDDDELWTLGEGQVVRVKYGNADGEFCKFPFLFNDKEYNSCTDAGRSDGFLWCSTTYNFDTDGKYGFCPHESLFTMGGNSDGQPCKFPFKFQSKTYDGCTTEGRQDGYRWCGTTEDYDRDKKFGFCPETAMSTVGGNSEGAPCVFPFTFLGNKYDACTSSGRQDGKMWCSTTSSYDEDRKWGFCPDQGYSLFLVAAHEFGHAMGLEHSEDPGALMAPIYTYTKHFRLSQDDIKGIQELYGGSTDVGPGPSPTLGPVTPELCGQDIVFDAIAQLRGEIFFFKDRFIWRTANQRNRPMGPLLVATFWSELPEKIDAVYEAPQEEKAVFFSGNEYWVYSASTLERGYPKKLTSLGLPPDVQRVNAAFNWSKNRKTYIFAGDKFWRYNEVKKKMDPGFPKLIADAWNGVPDNLDAVLDVSGSGHSYFFKDWYYLKLEDQSLKIVKVGNVKSDWLGC</sequence>
<dbReference type="PROSITE" id="PS51642">
    <property type="entry name" value="HEMOPEXIN_2"/>
    <property type="match status" value="4"/>
</dbReference>
<dbReference type="InterPro" id="IPR018487">
    <property type="entry name" value="Hemopexin-like_repeat"/>
</dbReference>
<evidence type="ECO:0000256" key="18">
    <source>
        <dbReference type="ARBA" id="ARBA00023105"/>
    </source>
</evidence>
<dbReference type="PROSITE" id="PS00024">
    <property type="entry name" value="HEMOPEXIN"/>
    <property type="match status" value="1"/>
</dbReference>
<dbReference type="PANTHER" id="PTHR10201">
    <property type="entry name" value="MATRIX METALLOPROTEINASE"/>
    <property type="match status" value="1"/>
</dbReference>
<dbReference type="Pfam" id="PF00413">
    <property type="entry name" value="Peptidase_M10"/>
    <property type="match status" value="2"/>
</dbReference>
<dbReference type="InterPro" id="IPR021158">
    <property type="entry name" value="Pept_M10A_Zn_BS"/>
</dbReference>
<dbReference type="PRINTS" id="PR00138">
    <property type="entry name" value="MATRIXIN"/>
</dbReference>
<evidence type="ECO:0000256" key="15">
    <source>
        <dbReference type="ARBA" id="ARBA00022833"/>
    </source>
</evidence>
<keyword evidence="9" id="KW-0272">Extracellular matrix</keyword>
<feature type="repeat" description="Hemopexin" evidence="24">
    <location>
        <begin position="487"/>
        <end position="531"/>
    </location>
</feature>
<dbReference type="PRINTS" id="PR00013">
    <property type="entry name" value="FNTYPEII"/>
</dbReference>
<feature type="repeat" description="Hemopexin" evidence="24">
    <location>
        <begin position="532"/>
        <end position="578"/>
    </location>
</feature>
<dbReference type="CDD" id="cd04278">
    <property type="entry name" value="ZnMc_MMP"/>
    <property type="match status" value="1"/>
</dbReference>
<organism evidence="27 28">
    <name type="scientific">Pogona vitticeps</name>
    <name type="common">central bearded dragon</name>
    <dbReference type="NCBI Taxonomy" id="103695"/>
    <lineage>
        <taxon>Eukaryota</taxon>
        <taxon>Metazoa</taxon>
        <taxon>Chordata</taxon>
        <taxon>Craniata</taxon>
        <taxon>Vertebrata</taxon>
        <taxon>Euteleostomi</taxon>
        <taxon>Lepidosauria</taxon>
        <taxon>Squamata</taxon>
        <taxon>Bifurcata</taxon>
        <taxon>Unidentata</taxon>
        <taxon>Episquamata</taxon>
        <taxon>Toxicofera</taxon>
        <taxon>Iguania</taxon>
        <taxon>Acrodonta</taxon>
        <taxon>Agamidae</taxon>
        <taxon>Amphibolurinae</taxon>
        <taxon>Pogona</taxon>
    </lineage>
</organism>
<evidence type="ECO:0000256" key="9">
    <source>
        <dbReference type="ARBA" id="ARBA00022530"/>
    </source>
</evidence>
<feature type="disulfide bond" evidence="23">
    <location>
        <begin position="308"/>
        <end position="334"/>
    </location>
</feature>
<feature type="disulfide bond" evidence="23">
    <location>
        <begin position="322"/>
        <end position="349"/>
    </location>
</feature>
<keyword evidence="15" id="KW-0862">Zinc</keyword>
<evidence type="ECO:0000256" key="25">
    <source>
        <dbReference type="SAM" id="SignalP"/>
    </source>
</evidence>
<evidence type="ECO:0000256" key="5">
    <source>
        <dbReference type="ARBA" id="ARBA00010370"/>
    </source>
</evidence>
<dbReference type="SMART" id="SM00235">
    <property type="entry name" value="ZnMc"/>
    <property type="match status" value="1"/>
</dbReference>
<evidence type="ECO:0000256" key="12">
    <source>
        <dbReference type="ARBA" id="ARBA00022729"/>
    </source>
</evidence>
<keyword evidence="19" id="KW-0865">Zymogen</keyword>
<keyword evidence="8" id="KW-0964">Secreted</keyword>
<dbReference type="SUPFAM" id="SSF50923">
    <property type="entry name" value="Hemopexin-like domain"/>
    <property type="match status" value="1"/>
</dbReference>
<dbReference type="SUPFAM" id="SSF57440">
    <property type="entry name" value="Kringle-like"/>
    <property type="match status" value="3"/>
</dbReference>
<dbReference type="EC" id="3.4.24.24" evidence="6"/>
<feature type="domain" description="Fibronectin type-II" evidence="26">
    <location>
        <begin position="303"/>
        <end position="351"/>
    </location>
</feature>
<feature type="repeat" description="Hemopexin" evidence="24">
    <location>
        <begin position="629"/>
        <end position="675"/>
    </location>
</feature>
<keyword evidence="12 25" id="KW-0732">Signal</keyword>
<dbReference type="Pfam" id="PF00045">
    <property type="entry name" value="Hemopexin"/>
    <property type="match status" value="3"/>
</dbReference>
<keyword evidence="14" id="KW-0378">Hydrolase</keyword>
<dbReference type="PROSITE" id="PS51092">
    <property type="entry name" value="FN2_2"/>
    <property type="match status" value="3"/>
</dbReference>
<evidence type="ECO:0000256" key="24">
    <source>
        <dbReference type="PROSITE-ProRule" id="PRU01011"/>
    </source>
</evidence>
<proteinExistence type="inferred from homology"/>
<accession>A0ABM5EV71</accession>
<dbReference type="Gene3D" id="2.10.10.10">
    <property type="entry name" value="Fibronectin, type II, collagen-binding"/>
    <property type="match status" value="2"/>
</dbReference>
<dbReference type="SMART" id="SM00059">
    <property type="entry name" value="FN2"/>
    <property type="match status" value="3"/>
</dbReference>
<evidence type="ECO:0000256" key="20">
    <source>
        <dbReference type="ARBA" id="ARBA00023157"/>
    </source>
</evidence>
<feature type="signal peptide" evidence="25">
    <location>
        <begin position="1"/>
        <end position="29"/>
    </location>
</feature>
<dbReference type="SMART" id="SM00120">
    <property type="entry name" value="HX"/>
    <property type="match status" value="4"/>
</dbReference>
<dbReference type="InterPro" id="IPR013806">
    <property type="entry name" value="Kringle-like"/>
</dbReference>
<feature type="domain" description="Fibronectin type-II" evidence="26">
    <location>
        <begin position="245"/>
        <end position="293"/>
    </location>
</feature>
<keyword evidence="16" id="KW-0106">Calcium</keyword>
<dbReference type="CDD" id="cd00094">
    <property type="entry name" value="HX"/>
    <property type="match status" value="1"/>
</dbReference>
<evidence type="ECO:0000256" key="11">
    <source>
        <dbReference type="ARBA" id="ARBA00022723"/>
    </source>
</evidence>
<dbReference type="Gene3D" id="2.110.10.10">
    <property type="entry name" value="Hemopexin-like domain"/>
    <property type="match status" value="1"/>
</dbReference>
<reference evidence="28" key="1">
    <citation type="submission" date="2025-08" db="UniProtKB">
        <authorList>
            <consortium name="RefSeq"/>
        </authorList>
    </citation>
    <scope>IDENTIFICATION</scope>
</reference>
<feature type="disulfide bond" evidence="23">
    <location>
        <begin position="366"/>
        <end position="392"/>
    </location>
</feature>
<dbReference type="InterPro" id="IPR033739">
    <property type="entry name" value="M10A_MMP"/>
</dbReference>
<keyword evidence="13" id="KW-0677">Repeat</keyword>
<evidence type="ECO:0000256" key="1">
    <source>
        <dbReference type="ARBA" id="ARBA00000178"/>
    </source>
</evidence>
<evidence type="ECO:0000256" key="22">
    <source>
        <dbReference type="ARBA" id="ARBA00030021"/>
    </source>
</evidence>
<dbReference type="GeneID" id="110082478"/>
<dbReference type="RefSeq" id="XP_072837055.1">
    <property type="nucleotide sequence ID" value="XM_072980954.1"/>
</dbReference>
<comment type="catalytic activity">
    <reaction evidence="1">
        <text>Cleavage of gelatin type I and collagen types IV, V, VII, X. Cleaves the collagen-like sequence Pro-Gln-Gly-|-Ile-Ala-Gly-Gln.</text>
        <dbReference type="EC" id="3.4.24.24"/>
    </reaction>
</comment>
<evidence type="ECO:0000256" key="19">
    <source>
        <dbReference type="ARBA" id="ARBA00023145"/>
    </source>
</evidence>
<dbReference type="SUPFAM" id="SSF55486">
    <property type="entry name" value="Metalloproteases ('zincins'), catalytic domain"/>
    <property type="match status" value="1"/>
</dbReference>
<comment type="similarity">
    <text evidence="5">Belongs to the peptidase M10A family.</text>
</comment>
<evidence type="ECO:0000256" key="23">
    <source>
        <dbReference type="PROSITE-ProRule" id="PRU00479"/>
    </source>
</evidence>
<feature type="disulfide bond" evidence="23">
    <location>
        <begin position="264"/>
        <end position="291"/>
    </location>
</feature>
<dbReference type="SUPFAM" id="SSF47090">
    <property type="entry name" value="PGBD-like"/>
    <property type="match status" value="1"/>
</dbReference>
<keyword evidence="27" id="KW-1185">Reference proteome</keyword>
<feature type="disulfide bond" evidence="23">
    <location>
        <begin position="250"/>
        <end position="276"/>
    </location>
</feature>
<evidence type="ECO:0000256" key="2">
    <source>
        <dbReference type="ARBA" id="ARBA00001913"/>
    </source>
</evidence>
<dbReference type="InterPro" id="IPR006026">
    <property type="entry name" value="Peptidase_Metallo"/>
</dbReference>
<dbReference type="InterPro" id="IPR036375">
    <property type="entry name" value="Hemopexin-like_dom_sf"/>
</dbReference>
<dbReference type="InterPro" id="IPR036365">
    <property type="entry name" value="PGBD-like_sf"/>
</dbReference>
<keyword evidence="11" id="KW-0479">Metal-binding</keyword>
<dbReference type="Proteomes" id="UP001652642">
    <property type="component" value="Chromosome 10"/>
</dbReference>
<dbReference type="InterPro" id="IPR021190">
    <property type="entry name" value="Pept_M10A"/>
</dbReference>
<evidence type="ECO:0000256" key="8">
    <source>
        <dbReference type="ARBA" id="ARBA00022525"/>
    </source>
</evidence>
<dbReference type="Pfam" id="PF00040">
    <property type="entry name" value="fn2"/>
    <property type="match status" value="2"/>
</dbReference>
<evidence type="ECO:0000256" key="16">
    <source>
        <dbReference type="ARBA" id="ARBA00022837"/>
    </source>
</evidence>
<dbReference type="CDD" id="cd00062">
    <property type="entry name" value="FN2"/>
    <property type="match status" value="3"/>
</dbReference>
<keyword evidence="18" id="KW-0177">Collagen degradation</keyword>
<dbReference type="Gene3D" id="3.40.390.10">
    <property type="entry name" value="Collagenase (Catalytic Domain)"/>
    <property type="match status" value="2"/>
</dbReference>
<dbReference type="PANTHER" id="PTHR10201:SF29">
    <property type="entry name" value="72 KDA TYPE IV COLLAGENASE"/>
    <property type="match status" value="1"/>
</dbReference>
<feature type="chain" id="PRO_5046848357" description="72 kDa type IV collagenase" evidence="25">
    <location>
        <begin position="30"/>
        <end position="675"/>
    </location>
</feature>
<gene>
    <name evidence="28" type="primary">MMP2</name>
</gene>
<dbReference type="InterPro" id="IPR000562">
    <property type="entry name" value="FN_type2_dom"/>
</dbReference>
<dbReference type="InterPro" id="IPR000585">
    <property type="entry name" value="Hemopexin-like_dom"/>
</dbReference>
<comment type="cofactor">
    <cofactor evidence="3">
        <name>Zn(2+)</name>
        <dbReference type="ChEBI" id="CHEBI:29105"/>
    </cofactor>
</comment>
<evidence type="ECO:0000259" key="26">
    <source>
        <dbReference type="PROSITE" id="PS51092"/>
    </source>
</evidence>
<dbReference type="PROSITE" id="PS00023">
    <property type="entry name" value="FN2_1"/>
    <property type="match status" value="1"/>
</dbReference>
<dbReference type="InterPro" id="IPR001818">
    <property type="entry name" value="Pept_M10_metallopeptidase"/>
</dbReference>
<evidence type="ECO:0000256" key="7">
    <source>
        <dbReference type="ARBA" id="ARBA00021167"/>
    </source>
</evidence>
<name>A0ABM5EV71_9SAUR</name>
<comment type="subcellular location">
    <subcellularLocation>
        <location evidence="4">Secreted</location>
        <location evidence="4">Extracellular space</location>
        <location evidence="4">Extracellular matrix</location>
    </subcellularLocation>
</comment>
<keyword evidence="20 23" id="KW-1015">Disulfide bond</keyword>
<evidence type="ECO:0000256" key="6">
    <source>
        <dbReference type="ARBA" id="ARBA00012372"/>
    </source>
</evidence>
<keyword evidence="10" id="KW-0645">Protease</keyword>
<evidence type="ECO:0000256" key="13">
    <source>
        <dbReference type="ARBA" id="ARBA00022737"/>
    </source>
</evidence>
<dbReference type="InterPro" id="IPR024079">
    <property type="entry name" value="MetalloPept_cat_dom_sf"/>
</dbReference>
<evidence type="ECO:0000256" key="17">
    <source>
        <dbReference type="ARBA" id="ARBA00023049"/>
    </source>
</evidence>
<feature type="domain" description="Fibronectin type-II" evidence="26">
    <location>
        <begin position="361"/>
        <end position="409"/>
    </location>
</feature>